<dbReference type="Proteomes" id="UP000256763">
    <property type="component" value="Unassembled WGS sequence"/>
</dbReference>
<protein>
    <recommendedName>
        <fullName evidence="4">DUF418 domain-containing protein</fullName>
    </recommendedName>
</protein>
<evidence type="ECO:0000256" key="1">
    <source>
        <dbReference type="SAM" id="Phobius"/>
    </source>
</evidence>
<sequence>METLDVLRGFAILGILIMNIQSFALVTAAYVNPAAYTDFSGSNALAWFVSHLIADQKFLSIFSMLLGPASC</sequence>
<reference evidence="3" key="1">
    <citation type="submission" date="2017-05" db="EMBL/GenBank/DDBJ databases">
        <authorList>
            <person name="Sharma S."/>
            <person name="Sidhu C."/>
            <person name="Pinnaka A.K."/>
        </authorList>
    </citation>
    <scope>NUCLEOTIDE SEQUENCE [LARGE SCALE GENOMIC DNA]</scope>
    <source>
        <strain evidence="3">AK93</strain>
    </source>
</reference>
<name>A0A3E0WHX6_9GAMM</name>
<keyword evidence="1" id="KW-0812">Transmembrane</keyword>
<feature type="transmembrane region" description="Helical" evidence="1">
    <location>
        <begin position="12"/>
        <end position="32"/>
    </location>
</feature>
<dbReference type="EMBL" id="NFZW01000035">
    <property type="protein sequence ID" value="RFA32049.1"/>
    <property type="molecule type" value="Genomic_DNA"/>
</dbReference>
<keyword evidence="1" id="KW-1133">Transmembrane helix</keyword>
<gene>
    <name evidence="2" type="ORF">CAL65_20645</name>
</gene>
<dbReference type="PANTHER" id="PTHR30590:SF2">
    <property type="entry name" value="INNER MEMBRANE PROTEIN"/>
    <property type="match status" value="1"/>
</dbReference>
<evidence type="ECO:0000313" key="3">
    <source>
        <dbReference type="Proteomes" id="UP000256763"/>
    </source>
</evidence>
<accession>A0A3E0WHX6</accession>
<evidence type="ECO:0000313" key="2">
    <source>
        <dbReference type="EMBL" id="RFA32049.1"/>
    </source>
</evidence>
<evidence type="ECO:0008006" key="4">
    <source>
        <dbReference type="Google" id="ProtNLM"/>
    </source>
</evidence>
<dbReference type="AlphaFoldDB" id="A0A3E0WHX6"/>
<comment type="caution">
    <text evidence="2">The sequence shown here is derived from an EMBL/GenBank/DDBJ whole genome shotgun (WGS) entry which is preliminary data.</text>
</comment>
<organism evidence="2 3">
    <name type="scientific">Alkalilimnicola ehrlichii</name>
    <dbReference type="NCBI Taxonomy" id="351052"/>
    <lineage>
        <taxon>Bacteria</taxon>
        <taxon>Pseudomonadati</taxon>
        <taxon>Pseudomonadota</taxon>
        <taxon>Gammaproteobacteria</taxon>
        <taxon>Chromatiales</taxon>
        <taxon>Ectothiorhodospiraceae</taxon>
        <taxon>Alkalilimnicola</taxon>
    </lineage>
</organism>
<dbReference type="InterPro" id="IPR052529">
    <property type="entry name" value="Bact_Transport_Assoc"/>
</dbReference>
<keyword evidence="3" id="KW-1185">Reference proteome</keyword>
<proteinExistence type="predicted"/>
<dbReference type="PANTHER" id="PTHR30590">
    <property type="entry name" value="INNER MEMBRANE PROTEIN"/>
    <property type="match status" value="1"/>
</dbReference>
<keyword evidence="1" id="KW-0472">Membrane</keyword>